<sequence>MTISKLFSIKGRATRKKYFFSAAFLLSAFSLLLLFTIYLFILGIGTAFGGRRIANDMEIFLWVIGVFLFLLFILALILYILFSVRRLHDMNLNGYKGLWLLVPIANIFFGLYLLFTPGTQGSNKYDT</sequence>
<comment type="caution">
    <text evidence="2">The sequence shown here is derived from an EMBL/GenBank/DDBJ whole genome shotgun (WGS) entry which is preliminary data.</text>
</comment>
<gene>
    <name evidence="2" type="ORF">A3J48_02845</name>
</gene>
<feature type="transmembrane region" description="Helical" evidence="1">
    <location>
        <begin position="59"/>
        <end position="82"/>
    </location>
</feature>
<evidence type="ECO:0000313" key="3">
    <source>
        <dbReference type="Proteomes" id="UP000176786"/>
    </source>
</evidence>
<feature type="transmembrane region" description="Helical" evidence="1">
    <location>
        <begin position="94"/>
        <end position="115"/>
    </location>
</feature>
<organism evidence="2 3">
    <name type="scientific">Candidatus Doudnabacteria bacterium RIFCSPHIGHO2_02_FULL_46_11</name>
    <dbReference type="NCBI Taxonomy" id="1817832"/>
    <lineage>
        <taxon>Bacteria</taxon>
        <taxon>Candidatus Doudnaibacteriota</taxon>
    </lineage>
</organism>
<dbReference type="PANTHER" id="PTHR34980">
    <property type="entry name" value="INNER MEMBRANE PROTEIN-RELATED-RELATED"/>
    <property type="match status" value="1"/>
</dbReference>
<evidence type="ECO:0000256" key="1">
    <source>
        <dbReference type="SAM" id="Phobius"/>
    </source>
</evidence>
<feature type="transmembrane region" description="Helical" evidence="1">
    <location>
        <begin position="20"/>
        <end position="47"/>
    </location>
</feature>
<name>A0A1F5P520_9BACT</name>
<reference evidence="2 3" key="1">
    <citation type="journal article" date="2016" name="Nat. Commun.">
        <title>Thousands of microbial genomes shed light on interconnected biogeochemical processes in an aquifer system.</title>
        <authorList>
            <person name="Anantharaman K."/>
            <person name="Brown C.T."/>
            <person name="Hug L.A."/>
            <person name="Sharon I."/>
            <person name="Castelle C.J."/>
            <person name="Probst A.J."/>
            <person name="Thomas B.C."/>
            <person name="Singh A."/>
            <person name="Wilkins M.J."/>
            <person name="Karaoz U."/>
            <person name="Brodie E.L."/>
            <person name="Williams K.H."/>
            <person name="Hubbard S.S."/>
            <person name="Banfield J.F."/>
        </authorList>
    </citation>
    <scope>NUCLEOTIDE SEQUENCE [LARGE SCALE GENOMIC DNA]</scope>
</reference>
<dbReference type="AlphaFoldDB" id="A0A1F5P520"/>
<evidence type="ECO:0000313" key="2">
    <source>
        <dbReference type="EMBL" id="OGE85087.1"/>
    </source>
</evidence>
<accession>A0A1F5P520</accession>
<dbReference type="InterPro" id="IPR008523">
    <property type="entry name" value="DUF805"/>
</dbReference>
<keyword evidence="1" id="KW-0472">Membrane</keyword>
<evidence type="ECO:0008006" key="4">
    <source>
        <dbReference type="Google" id="ProtNLM"/>
    </source>
</evidence>
<keyword evidence="1" id="KW-0812">Transmembrane</keyword>
<dbReference type="GO" id="GO:0005886">
    <property type="term" value="C:plasma membrane"/>
    <property type="evidence" value="ECO:0007669"/>
    <property type="project" value="TreeGrafter"/>
</dbReference>
<proteinExistence type="predicted"/>
<dbReference type="Proteomes" id="UP000176786">
    <property type="component" value="Unassembled WGS sequence"/>
</dbReference>
<dbReference type="PANTHER" id="PTHR34980:SF3">
    <property type="entry name" value="BLR8105 PROTEIN"/>
    <property type="match status" value="1"/>
</dbReference>
<keyword evidence="1" id="KW-1133">Transmembrane helix</keyword>
<dbReference type="EMBL" id="MFES01000027">
    <property type="protein sequence ID" value="OGE85087.1"/>
    <property type="molecule type" value="Genomic_DNA"/>
</dbReference>
<protein>
    <recommendedName>
        <fullName evidence="4">DUF805 domain-containing protein</fullName>
    </recommendedName>
</protein>
<dbReference type="STRING" id="1817832.A3J48_02845"/>
<dbReference type="Pfam" id="PF05656">
    <property type="entry name" value="DUF805"/>
    <property type="match status" value="1"/>
</dbReference>